<dbReference type="InterPro" id="IPR003043">
    <property type="entry name" value="Uropor_MeTrfase_CS"/>
</dbReference>
<dbReference type="FunFam" id="3.30.950.10:FF:000001">
    <property type="entry name" value="Siroheme synthase"/>
    <property type="match status" value="1"/>
</dbReference>
<dbReference type="InterPro" id="IPR050161">
    <property type="entry name" value="Siro_Cobalamin_biosynth"/>
</dbReference>
<keyword evidence="3" id="KW-0597">Phosphoprotein</keyword>
<dbReference type="InterPro" id="IPR014776">
    <property type="entry name" value="4pyrrole_Mease_sub2"/>
</dbReference>
<dbReference type="CDD" id="cd11642">
    <property type="entry name" value="SUMT"/>
    <property type="match status" value="1"/>
</dbReference>
<dbReference type="PANTHER" id="PTHR45790:SF3">
    <property type="entry name" value="S-ADENOSYL-L-METHIONINE-DEPENDENT UROPORPHYRINOGEN III METHYLTRANSFERASE, CHLOROPLASTIC"/>
    <property type="match status" value="1"/>
</dbReference>
<dbReference type="GO" id="GO:0032259">
    <property type="term" value="P:methylation"/>
    <property type="evidence" value="ECO:0007669"/>
    <property type="project" value="UniProtKB-KW"/>
</dbReference>
<dbReference type="GO" id="GO:0016829">
    <property type="term" value="F:lyase activity"/>
    <property type="evidence" value="ECO:0007669"/>
    <property type="project" value="UniProtKB-KW"/>
</dbReference>
<evidence type="ECO:0000256" key="8">
    <source>
        <dbReference type="ARBA" id="ARBA00023002"/>
    </source>
</evidence>
<evidence type="ECO:0000256" key="7">
    <source>
        <dbReference type="ARBA" id="ARBA00022691"/>
    </source>
</evidence>
<dbReference type="PANTHER" id="PTHR45790">
    <property type="entry name" value="SIROHEME SYNTHASE-RELATED"/>
    <property type="match status" value="1"/>
</dbReference>
<evidence type="ECO:0000256" key="1">
    <source>
        <dbReference type="ARBA" id="ARBA00005879"/>
    </source>
</evidence>
<dbReference type="UniPathway" id="UPA00262">
    <property type="reaction ID" value="UER00211"/>
</dbReference>
<evidence type="ECO:0000256" key="10">
    <source>
        <dbReference type="ARBA" id="ARBA00023244"/>
    </source>
</evidence>
<dbReference type="NCBIfam" id="TIGR01469">
    <property type="entry name" value="cobA_cysG_Cterm"/>
    <property type="match status" value="1"/>
</dbReference>
<keyword evidence="10" id="KW-0627">Porphyrin biosynthesis</keyword>
<evidence type="ECO:0000256" key="11">
    <source>
        <dbReference type="ARBA" id="ARBA00023268"/>
    </source>
</evidence>
<dbReference type="GO" id="GO:0016491">
    <property type="term" value="F:oxidoreductase activity"/>
    <property type="evidence" value="ECO:0007669"/>
    <property type="project" value="UniProtKB-KW"/>
</dbReference>
<dbReference type="GO" id="GO:0009236">
    <property type="term" value="P:cobalamin biosynthetic process"/>
    <property type="evidence" value="ECO:0007669"/>
    <property type="project" value="UniProtKB-KW"/>
</dbReference>
<dbReference type="AlphaFoldDB" id="A0A4R1N5R6"/>
<evidence type="ECO:0000256" key="13">
    <source>
        <dbReference type="ARBA" id="ARBA00060548"/>
    </source>
</evidence>
<sequence length="243" mass="25727">MSGKVWLVGAGPGDPGLMTVMGMQCLRQADAVVYDRLVNPVLLKETAPHCVLIDVGKRADHHPIPQEQINAILIEQAGLGRKVVRLKGGDPFVFGRGGEEAEALARAGIACDVVPGITSAIGGLARAGIPVTHRDFASSFHVITGHLRDGKDPHNWRLLAQLEGTLVILMGMSRLADICRQLMDHGRAADTPAAVVMNASHPEQRMVLATLATLPEQSRLAGLGAPSLIVIGEVASLALLQMM</sequence>
<keyword evidence="5 14" id="KW-0489">Methyltransferase</keyword>
<keyword evidence="6 14" id="KW-0808">Transferase</keyword>
<dbReference type="InterPro" id="IPR000878">
    <property type="entry name" value="4pyrrol_Mease"/>
</dbReference>
<gene>
    <name evidence="16" type="ORF">EZJ58_0567</name>
</gene>
<reference evidence="16 17" key="1">
    <citation type="submission" date="2019-02" db="EMBL/GenBank/DDBJ databases">
        <title>Investigation of anaerobic lignin degradation for improved lignocellulosic biofuels.</title>
        <authorList>
            <person name="Deangelis K."/>
        </authorList>
    </citation>
    <scope>NUCLEOTIDE SEQUENCE [LARGE SCALE GENOMIC DNA]</scope>
    <source>
        <strain evidence="16 17">159R</strain>
    </source>
</reference>
<dbReference type="InterPro" id="IPR014777">
    <property type="entry name" value="4pyrrole_Mease_sub1"/>
</dbReference>
<dbReference type="GO" id="GO:0004851">
    <property type="term" value="F:uroporphyrin-III C-methyltransferase activity"/>
    <property type="evidence" value="ECO:0007669"/>
    <property type="project" value="UniProtKB-EC"/>
</dbReference>
<dbReference type="InterPro" id="IPR006366">
    <property type="entry name" value="CobA/CysG_C"/>
</dbReference>
<evidence type="ECO:0000313" key="17">
    <source>
        <dbReference type="Proteomes" id="UP000294555"/>
    </source>
</evidence>
<feature type="domain" description="Tetrapyrrole methylase" evidence="15">
    <location>
        <begin position="4"/>
        <end position="214"/>
    </location>
</feature>
<dbReference type="FunFam" id="3.40.1010.10:FF:000001">
    <property type="entry name" value="Siroheme synthase"/>
    <property type="match status" value="1"/>
</dbReference>
<evidence type="ECO:0000256" key="14">
    <source>
        <dbReference type="RuleBase" id="RU003960"/>
    </source>
</evidence>
<dbReference type="NCBIfam" id="NF004790">
    <property type="entry name" value="PRK06136.1"/>
    <property type="match status" value="1"/>
</dbReference>
<comment type="similarity">
    <text evidence="1 14">Belongs to the precorrin methyltransferase family.</text>
</comment>
<dbReference type="RefSeq" id="WP_132921486.1">
    <property type="nucleotide sequence ID" value="NZ_CP075169.1"/>
</dbReference>
<evidence type="ECO:0000256" key="4">
    <source>
        <dbReference type="ARBA" id="ARBA00022573"/>
    </source>
</evidence>
<comment type="caution">
    <text evidence="16">The sequence shown here is derived from an EMBL/GenBank/DDBJ whole genome shotgun (WGS) entry which is preliminary data.</text>
</comment>
<evidence type="ECO:0000313" key="16">
    <source>
        <dbReference type="EMBL" id="TCL02545.1"/>
    </source>
</evidence>
<dbReference type="Pfam" id="PF00590">
    <property type="entry name" value="TP_methylase"/>
    <property type="match status" value="1"/>
</dbReference>
<organism evidence="16 17">
    <name type="scientific">Sodalis ligni</name>
    <dbReference type="NCBI Taxonomy" id="2697027"/>
    <lineage>
        <taxon>Bacteria</taxon>
        <taxon>Pseudomonadati</taxon>
        <taxon>Pseudomonadota</taxon>
        <taxon>Gammaproteobacteria</taxon>
        <taxon>Enterobacterales</taxon>
        <taxon>Bruguierivoracaceae</taxon>
        <taxon>Sodalis</taxon>
    </lineage>
</organism>
<keyword evidence="4" id="KW-0169">Cobalamin biosynthesis</keyword>
<comment type="pathway">
    <text evidence="13">Cofactor biosynthesis; adenosylcobalamin biosynthesis; precorrin-2 from uroporphyrinogen III: step 1/1.</text>
</comment>
<evidence type="ECO:0000256" key="5">
    <source>
        <dbReference type="ARBA" id="ARBA00022603"/>
    </source>
</evidence>
<evidence type="ECO:0000259" key="15">
    <source>
        <dbReference type="Pfam" id="PF00590"/>
    </source>
</evidence>
<dbReference type="EC" id="2.1.1.107" evidence="2"/>
<name>A0A4R1N5R6_9GAMM</name>
<evidence type="ECO:0000256" key="9">
    <source>
        <dbReference type="ARBA" id="ARBA00023239"/>
    </source>
</evidence>
<dbReference type="SUPFAM" id="SSF53790">
    <property type="entry name" value="Tetrapyrrole methylase"/>
    <property type="match status" value="1"/>
</dbReference>
<comment type="pathway">
    <text evidence="12">Porphyrin-containing compound metabolism; siroheme biosynthesis; precorrin-2 from uroporphyrinogen III: step 1/1.</text>
</comment>
<dbReference type="EMBL" id="SJOI01000001">
    <property type="protein sequence ID" value="TCL02545.1"/>
    <property type="molecule type" value="Genomic_DNA"/>
</dbReference>
<keyword evidence="7" id="KW-0949">S-adenosyl-L-methionine</keyword>
<protein>
    <recommendedName>
        <fullName evidence="2">uroporphyrinogen-III C-methyltransferase</fullName>
        <ecNumber evidence="2">2.1.1.107</ecNumber>
    </recommendedName>
</protein>
<evidence type="ECO:0000256" key="12">
    <source>
        <dbReference type="ARBA" id="ARBA00025705"/>
    </source>
</evidence>
<proteinExistence type="inferred from homology"/>
<dbReference type="Proteomes" id="UP000294555">
    <property type="component" value="Unassembled WGS sequence"/>
</dbReference>
<keyword evidence="17" id="KW-1185">Reference proteome</keyword>
<evidence type="ECO:0000256" key="6">
    <source>
        <dbReference type="ARBA" id="ARBA00022679"/>
    </source>
</evidence>
<dbReference type="PROSITE" id="PS00840">
    <property type="entry name" value="SUMT_2"/>
    <property type="match status" value="1"/>
</dbReference>
<dbReference type="Gene3D" id="3.40.1010.10">
    <property type="entry name" value="Cobalt-precorrin-4 Transmethylase, Domain 1"/>
    <property type="match status" value="1"/>
</dbReference>
<evidence type="ECO:0000256" key="2">
    <source>
        <dbReference type="ARBA" id="ARBA00012162"/>
    </source>
</evidence>
<keyword evidence="8" id="KW-0560">Oxidoreductase</keyword>
<evidence type="ECO:0000256" key="3">
    <source>
        <dbReference type="ARBA" id="ARBA00022553"/>
    </source>
</evidence>
<dbReference type="GO" id="GO:0019354">
    <property type="term" value="P:siroheme biosynthetic process"/>
    <property type="evidence" value="ECO:0007669"/>
    <property type="project" value="UniProtKB-UniPathway"/>
</dbReference>
<dbReference type="OrthoDB" id="9815856at2"/>
<dbReference type="InterPro" id="IPR035996">
    <property type="entry name" value="4pyrrol_Methylase_sf"/>
</dbReference>
<accession>A0A4R1N5R6</accession>
<keyword evidence="11" id="KW-0511">Multifunctional enzyme</keyword>
<dbReference type="Gene3D" id="3.30.950.10">
    <property type="entry name" value="Methyltransferase, Cobalt-precorrin-4 Transmethylase, Domain 2"/>
    <property type="match status" value="1"/>
</dbReference>
<keyword evidence="9" id="KW-0456">Lyase</keyword>